<dbReference type="GO" id="GO:0005886">
    <property type="term" value="C:plasma membrane"/>
    <property type="evidence" value="ECO:0007669"/>
    <property type="project" value="UniProtKB-SubCell"/>
</dbReference>
<evidence type="ECO:0000256" key="4">
    <source>
        <dbReference type="ARBA" id="ARBA00016084"/>
    </source>
</evidence>
<protein>
    <recommendedName>
        <fullName evidence="4">Probable alginate O-acetylase AlgI</fullName>
    </recommendedName>
    <alternativeName>
        <fullName evidence="12">Alginate biosynthesis protein AlgI</fullName>
    </alternativeName>
</protein>
<dbReference type="AlphaFoldDB" id="A0A061JFR1"/>
<dbReference type="InterPro" id="IPR028362">
    <property type="entry name" value="AlgI"/>
</dbReference>
<gene>
    <name evidence="17" type="ORF">K737_301113</name>
    <name evidence="16" type="ORF">K737_301118</name>
    <name evidence="15" type="ORF">K737_301247</name>
</gene>
<dbReference type="InterPro" id="IPR024194">
    <property type="entry name" value="Ac/AlaTfrase_AlgI/DltB"/>
</dbReference>
<feature type="transmembrane region" description="Helical" evidence="14">
    <location>
        <begin position="343"/>
        <end position="360"/>
    </location>
</feature>
<evidence type="ECO:0000256" key="8">
    <source>
        <dbReference type="ARBA" id="ARBA00022841"/>
    </source>
</evidence>
<dbReference type="GO" id="GO:0016746">
    <property type="term" value="F:acyltransferase activity"/>
    <property type="evidence" value="ECO:0007669"/>
    <property type="project" value="UniProtKB-KW"/>
</dbReference>
<keyword evidence="11 13" id="KW-0012">Acyltransferase</keyword>
<accession>A0A061JFR1</accession>
<evidence type="ECO:0000256" key="9">
    <source>
        <dbReference type="ARBA" id="ARBA00022989"/>
    </source>
</evidence>
<dbReference type="Proteomes" id="UP000026922">
    <property type="component" value="Unassembled WGS sequence"/>
</dbReference>
<feature type="transmembrane region" description="Helical" evidence="14">
    <location>
        <begin position="437"/>
        <end position="456"/>
    </location>
</feature>
<feature type="transmembrane region" description="Helical" evidence="14">
    <location>
        <begin position="38"/>
        <end position="56"/>
    </location>
</feature>
<feature type="transmembrane region" description="Helical" evidence="14">
    <location>
        <begin position="100"/>
        <end position="118"/>
    </location>
</feature>
<evidence type="ECO:0000313" key="15">
    <source>
        <dbReference type="EMBL" id="ETZ04410.1"/>
    </source>
</evidence>
<dbReference type="EMBL" id="ARPM03000192">
    <property type="protein sequence ID" value="ETZ04497.1"/>
    <property type="molecule type" value="Genomic_DNA"/>
</dbReference>
<feature type="transmembrane region" description="Helical" evidence="14">
    <location>
        <begin position="63"/>
        <end position="80"/>
    </location>
</feature>
<keyword evidence="10 13" id="KW-0472">Membrane</keyword>
<dbReference type="PANTHER" id="PTHR13285:SF23">
    <property type="entry name" value="TEICHOIC ACID D-ALANYLTRANSFERASE"/>
    <property type="match status" value="1"/>
</dbReference>
<evidence type="ECO:0000256" key="5">
    <source>
        <dbReference type="ARBA" id="ARBA00022475"/>
    </source>
</evidence>
<feature type="transmembrane region" description="Helical" evidence="14">
    <location>
        <begin position="404"/>
        <end position="425"/>
    </location>
</feature>
<evidence type="ECO:0000256" key="11">
    <source>
        <dbReference type="ARBA" id="ARBA00023315"/>
    </source>
</evidence>
<evidence type="ECO:0000256" key="1">
    <source>
        <dbReference type="ARBA" id="ARBA00004651"/>
    </source>
</evidence>
<comment type="caution">
    <text evidence="16">The sequence shown here is derived from an EMBL/GenBank/DDBJ whole genome shotgun (WGS) entry which is preliminary data.</text>
</comment>
<dbReference type="GO" id="GO:0042121">
    <property type="term" value="P:alginic acid biosynthetic process"/>
    <property type="evidence" value="ECO:0007669"/>
    <property type="project" value="UniProtKB-KW"/>
</dbReference>
<feature type="transmembrane region" description="Helical" evidence="14">
    <location>
        <begin position="170"/>
        <end position="188"/>
    </location>
</feature>
<proteinExistence type="inferred from homology"/>
<evidence type="ECO:0000313" key="18">
    <source>
        <dbReference type="Proteomes" id="UP000026922"/>
    </source>
</evidence>
<comment type="pathway">
    <text evidence="2">Glycan biosynthesis; alginate biosynthesis.</text>
</comment>
<keyword evidence="18" id="KW-1185">Reference proteome</keyword>
<feature type="transmembrane region" description="Helical" evidence="14">
    <location>
        <begin position="291"/>
        <end position="308"/>
    </location>
</feature>
<feature type="transmembrane region" description="Helical" evidence="14">
    <location>
        <begin position="12"/>
        <end position="32"/>
    </location>
</feature>
<dbReference type="InterPro" id="IPR051085">
    <property type="entry name" value="MB_O-acyltransferase"/>
</dbReference>
<keyword evidence="9 14" id="KW-1133">Transmembrane helix</keyword>
<dbReference type="PANTHER" id="PTHR13285">
    <property type="entry name" value="ACYLTRANSFERASE"/>
    <property type="match status" value="1"/>
</dbReference>
<dbReference type="Pfam" id="PF03062">
    <property type="entry name" value="MBOAT"/>
    <property type="match status" value="1"/>
</dbReference>
<dbReference type="InterPro" id="IPR004299">
    <property type="entry name" value="MBOAT_fam"/>
</dbReference>
<dbReference type="EMBL" id="ARPM03000193">
    <property type="protein sequence ID" value="ETZ04460.1"/>
    <property type="molecule type" value="Genomic_DNA"/>
</dbReference>
<dbReference type="EMBL" id="ARPM03000202">
    <property type="protein sequence ID" value="ETZ04410.1"/>
    <property type="molecule type" value="Genomic_DNA"/>
</dbReference>
<dbReference type="PIRSF" id="PIRSF500217">
    <property type="entry name" value="AlgI"/>
    <property type="match status" value="1"/>
</dbReference>
<keyword evidence="6 13" id="KW-0808">Transferase</keyword>
<evidence type="ECO:0000256" key="7">
    <source>
        <dbReference type="ARBA" id="ARBA00022692"/>
    </source>
</evidence>
<keyword evidence="5 13" id="KW-1003">Cell membrane</keyword>
<keyword evidence="7 14" id="KW-0812">Transmembrane</keyword>
<evidence type="ECO:0000256" key="6">
    <source>
        <dbReference type="ARBA" id="ARBA00022679"/>
    </source>
</evidence>
<evidence type="ECO:0000256" key="14">
    <source>
        <dbReference type="SAM" id="Phobius"/>
    </source>
</evidence>
<evidence type="ECO:0000313" key="16">
    <source>
        <dbReference type="EMBL" id="ETZ04460.1"/>
    </source>
</evidence>
<feature type="transmembrane region" description="Helical" evidence="14">
    <location>
        <begin position="130"/>
        <end position="150"/>
    </location>
</feature>
<keyword evidence="8" id="KW-0016">Alginate biosynthesis</keyword>
<evidence type="ECO:0000256" key="3">
    <source>
        <dbReference type="ARBA" id="ARBA00010323"/>
    </source>
</evidence>
<evidence type="ECO:0000313" key="17">
    <source>
        <dbReference type="EMBL" id="ETZ04497.1"/>
    </source>
</evidence>
<reference evidence="16 18" key="1">
    <citation type="journal article" date="2013" name="Genome Announc.">
        <title>Draft Genome Sequence of Holospora undulata Strain HU1, a Micronucleus-Specific Symbiont of the Ciliate Paramecium caudatum.</title>
        <authorList>
            <person name="Dohra H."/>
            <person name="Suzuki H."/>
            <person name="Suzuki T."/>
            <person name="Tanaka K."/>
            <person name="Fujishima M."/>
        </authorList>
    </citation>
    <scope>NUCLEOTIDE SEQUENCE [LARGE SCALE GENOMIC DNA]</scope>
    <source>
        <strain evidence="16 18">HU1</strain>
    </source>
</reference>
<evidence type="ECO:0000256" key="2">
    <source>
        <dbReference type="ARBA" id="ARBA00005182"/>
    </source>
</evidence>
<organism evidence="16 18">
    <name type="scientific">Holospora undulata HU1</name>
    <dbReference type="NCBI Taxonomy" id="1321371"/>
    <lineage>
        <taxon>Bacteria</taxon>
        <taxon>Pseudomonadati</taxon>
        <taxon>Pseudomonadota</taxon>
        <taxon>Alphaproteobacteria</taxon>
        <taxon>Holosporales</taxon>
        <taxon>Holosporaceae</taxon>
        <taxon>Holospora</taxon>
    </lineage>
</organism>
<evidence type="ECO:0000256" key="13">
    <source>
        <dbReference type="PIRNR" id="PIRNR016636"/>
    </source>
</evidence>
<name>A0A061JFR1_9PROT</name>
<sequence length="467" mass="54319">MPILTGMYRFSVCFNQIVPKLVLCLASIVFYSFMALEYLPLMLISITANYLLGSVIDRTRKKVWLISGVVFNLSLIFFFKYYDLVFIHTLKITSIHWNDIIPLGISFYTFTQIAYLVDTWNGKAHKDKSFISYFLFVTYFPHLIAGPILHHKDMLAQFADKTLYRTDYKNIFQGLIFFVTGLSKKILLADNLIPYVKPVFQAVAQGEHVYPLECWCGILAYSFQLYFDFSGYSDMAIGISKFFNFDLPKNFASPYKAFNIIEFWRRWHMSLSAFLRDYLYIPLGGNRKGKLRRHANLIITMAIGGMWHGANWTFLFWGLYHGLLLVANHLLSSTRKISRSMGGGKVGFTFFLVLLGWVLFRSESLSAAISYYKYLFNVQELFIIPDGWKNLEQKLPFPVSPMPYFFGKSEIAFIAMCAVIAFFFPNSQETVEKHGNPRMWILISLFLTFLVCLYKMDDLSEFIYFQF</sequence>
<comment type="similarity">
    <text evidence="3 13">Belongs to the membrane-bound acyltransferase family.</text>
</comment>
<comment type="subcellular location">
    <subcellularLocation>
        <location evidence="1">Cell membrane</location>
        <topology evidence="1">Multi-pass membrane protein</topology>
    </subcellularLocation>
</comment>
<evidence type="ECO:0000256" key="10">
    <source>
        <dbReference type="ARBA" id="ARBA00023136"/>
    </source>
</evidence>
<evidence type="ECO:0000256" key="12">
    <source>
        <dbReference type="ARBA" id="ARBA00031030"/>
    </source>
</evidence>
<dbReference type="PIRSF" id="PIRSF016636">
    <property type="entry name" value="AlgI_DltB"/>
    <property type="match status" value="1"/>
</dbReference>